<dbReference type="GO" id="GO:0015074">
    <property type="term" value="P:DNA integration"/>
    <property type="evidence" value="ECO:0007669"/>
    <property type="project" value="InterPro"/>
</dbReference>
<dbReference type="Pfam" id="PF13683">
    <property type="entry name" value="rve_3"/>
    <property type="match status" value="1"/>
</dbReference>
<protein>
    <submittedName>
        <fullName evidence="2">Integrase catalytic subunit</fullName>
    </submittedName>
</protein>
<dbReference type="Proteomes" id="UP000011591">
    <property type="component" value="Unassembled WGS sequence"/>
</dbReference>
<gene>
    <name evidence="2" type="ORF">C480_18552</name>
</gene>
<dbReference type="InterPro" id="IPR001584">
    <property type="entry name" value="Integrase_cat-core"/>
</dbReference>
<evidence type="ECO:0000259" key="1">
    <source>
        <dbReference type="Pfam" id="PF13683"/>
    </source>
</evidence>
<proteinExistence type="predicted"/>
<dbReference type="SUPFAM" id="SSF53098">
    <property type="entry name" value="Ribonuclease H-like"/>
    <property type="match status" value="1"/>
</dbReference>
<evidence type="ECO:0000313" key="3">
    <source>
        <dbReference type="Proteomes" id="UP000011591"/>
    </source>
</evidence>
<keyword evidence="3" id="KW-1185">Reference proteome</keyword>
<sequence>MGSRSSARKWIEQFIQYYNRQRPHQSLDGKTPTDEVLN</sequence>
<comment type="caution">
    <text evidence="2">The sequence shown here is derived from an EMBL/GenBank/DDBJ whole genome shotgun (WGS) entry which is preliminary data.</text>
</comment>
<accession>M0ATM0</accession>
<dbReference type="EMBL" id="AOIP01000051">
    <property type="protein sequence ID" value="ELZ00724.1"/>
    <property type="molecule type" value="Genomic_DNA"/>
</dbReference>
<reference evidence="2 3" key="1">
    <citation type="journal article" date="2014" name="PLoS Genet.">
        <title>Phylogenetically driven sequencing of extremely halophilic archaea reveals strategies for static and dynamic osmo-response.</title>
        <authorList>
            <person name="Becker E.A."/>
            <person name="Seitzer P.M."/>
            <person name="Tritt A."/>
            <person name="Larsen D."/>
            <person name="Krusor M."/>
            <person name="Yao A.I."/>
            <person name="Wu D."/>
            <person name="Madern D."/>
            <person name="Eisen J.A."/>
            <person name="Darling A.E."/>
            <person name="Facciotti M.T."/>
        </authorList>
    </citation>
    <scope>NUCLEOTIDE SEQUENCE [LARGE SCALE GENOMIC DNA]</scope>
    <source>
        <strain evidence="2 3">DSM 13077</strain>
    </source>
</reference>
<feature type="domain" description="Integrase catalytic" evidence="1">
    <location>
        <begin position="4"/>
        <end position="32"/>
    </location>
</feature>
<dbReference type="AlphaFoldDB" id="M0ATM0"/>
<dbReference type="InterPro" id="IPR012337">
    <property type="entry name" value="RNaseH-like_sf"/>
</dbReference>
<name>M0ATM0_9EURY</name>
<organism evidence="2 3">
    <name type="scientific">Natrialba aegyptia DSM 13077</name>
    <dbReference type="NCBI Taxonomy" id="1227491"/>
    <lineage>
        <taxon>Archaea</taxon>
        <taxon>Methanobacteriati</taxon>
        <taxon>Methanobacteriota</taxon>
        <taxon>Stenosarchaea group</taxon>
        <taxon>Halobacteria</taxon>
        <taxon>Halobacteriales</taxon>
        <taxon>Natrialbaceae</taxon>
        <taxon>Natrialba</taxon>
    </lineage>
</organism>
<evidence type="ECO:0000313" key="2">
    <source>
        <dbReference type="EMBL" id="ELZ00724.1"/>
    </source>
</evidence>